<dbReference type="OrthoDB" id="7252930at2"/>
<evidence type="ECO:0000313" key="2">
    <source>
        <dbReference type="EMBL" id="VFU09785.1"/>
    </source>
</evidence>
<name>A0A4U8Z343_METTU</name>
<accession>A0A4U8Z343</accession>
<gene>
    <name evidence="2" type="ORF">MTUNDRAET4_2898</name>
</gene>
<organism evidence="2 3">
    <name type="scientific">Methylocella tundrae</name>
    <dbReference type="NCBI Taxonomy" id="227605"/>
    <lineage>
        <taxon>Bacteria</taxon>
        <taxon>Pseudomonadati</taxon>
        <taxon>Pseudomonadota</taxon>
        <taxon>Alphaproteobacteria</taxon>
        <taxon>Hyphomicrobiales</taxon>
        <taxon>Beijerinckiaceae</taxon>
        <taxon>Methylocella</taxon>
    </lineage>
</organism>
<dbReference type="Proteomes" id="UP000294360">
    <property type="component" value="Chromosome"/>
</dbReference>
<dbReference type="AlphaFoldDB" id="A0A4U8Z343"/>
<keyword evidence="1" id="KW-0732">Signal</keyword>
<dbReference type="EMBL" id="LR536450">
    <property type="protein sequence ID" value="VFU09785.1"/>
    <property type="molecule type" value="Genomic_DNA"/>
</dbReference>
<feature type="chain" id="PRO_5020382785" description="Phenol degradation protein meta" evidence="1">
    <location>
        <begin position="33"/>
        <end position="340"/>
    </location>
</feature>
<evidence type="ECO:0000313" key="3">
    <source>
        <dbReference type="Proteomes" id="UP000294360"/>
    </source>
</evidence>
<proteinExistence type="predicted"/>
<evidence type="ECO:0000256" key="1">
    <source>
        <dbReference type="SAM" id="SignalP"/>
    </source>
</evidence>
<dbReference type="RefSeq" id="WP_134490268.1">
    <property type="nucleotide sequence ID" value="NZ_CP139089.1"/>
</dbReference>
<feature type="signal peptide" evidence="1">
    <location>
        <begin position="1"/>
        <end position="32"/>
    </location>
</feature>
<evidence type="ECO:0008006" key="4">
    <source>
        <dbReference type="Google" id="ProtNLM"/>
    </source>
</evidence>
<sequence length="340" mass="36368">MSHKACLAFMRALGAAAIFTSFSPACVSPALAHTIVGNRVFPATLTIDDPGVNDELALPTFGYMAAANYDGTAGPISYTLGWEYSKTITADLAVYIGSGGYTWQKNPSAGGWANFETQVKYVFYQNPEHEFIIAGAANVEWGHTGSGQNSSLPSDPYTTITPKIYVGKGFGDAPVDWLRPFAITGEMDYNIPTHPVSAFLTQDAYGNNIIGLDQTPSVLTYGATLQYSLLYANSFVYEVSDLFKRLIPAFEGVFSSPVSNVGPSAPGNWTHATTGVVGPSIYYIGQSFEIGVMAQLPINRASGKHVGAVAVLDFFLDDILPDSLGKPLFGPPQPRIANLH</sequence>
<protein>
    <recommendedName>
        <fullName evidence="4">Phenol degradation protein meta</fullName>
    </recommendedName>
</protein>
<dbReference type="KEGG" id="mtun:MTUNDRAET4_2898"/>
<reference evidence="2 3" key="1">
    <citation type="submission" date="2019-03" db="EMBL/GenBank/DDBJ databases">
        <authorList>
            <person name="Kox A.R. M."/>
        </authorList>
    </citation>
    <scope>NUCLEOTIDE SEQUENCE [LARGE SCALE GENOMIC DNA]</scope>
    <source>
        <strain evidence="2">MTUNDRAET4 annotated genome</strain>
    </source>
</reference>